<feature type="region of interest" description="Disordered" evidence="1">
    <location>
        <begin position="1"/>
        <end position="26"/>
    </location>
</feature>
<comment type="caution">
    <text evidence="3">The sequence shown here is derived from an EMBL/GenBank/DDBJ whole genome shotgun (WGS) entry which is preliminary data.</text>
</comment>
<protein>
    <recommendedName>
        <fullName evidence="5">InaF motif containing 2</fullName>
    </recommendedName>
</protein>
<dbReference type="PANTHER" id="PTHR34929:SF1">
    <property type="entry name" value="INAF MOTIF CONTAINING 2"/>
    <property type="match status" value="1"/>
</dbReference>
<feature type="transmembrane region" description="Helical" evidence="2">
    <location>
        <begin position="31"/>
        <end position="57"/>
    </location>
</feature>
<reference evidence="3" key="2">
    <citation type="submission" date="2017-10" db="EMBL/GenBank/DDBJ databases">
        <title>Ladona fulva Genome sequencing and assembly.</title>
        <authorList>
            <person name="Murali S."/>
            <person name="Richards S."/>
            <person name="Bandaranaike D."/>
            <person name="Bellair M."/>
            <person name="Blankenburg K."/>
            <person name="Chao H."/>
            <person name="Dinh H."/>
            <person name="Doddapaneni H."/>
            <person name="Dugan-Rocha S."/>
            <person name="Elkadiri S."/>
            <person name="Gnanaolivu R."/>
            <person name="Hernandez B."/>
            <person name="Skinner E."/>
            <person name="Javaid M."/>
            <person name="Lee S."/>
            <person name="Li M."/>
            <person name="Ming W."/>
            <person name="Munidasa M."/>
            <person name="Muniz J."/>
            <person name="Nguyen L."/>
            <person name="Hughes D."/>
            <person name="Osuji N."/>
            <person name="Pu L.-L."/>
            <person name="Puazo M."/>
            <person name="Qu C."/>
            <person name="Quiroz J."/>
            <person name="Raj R."/>
            <person name="Weissenberger G."/>
            <person name="Xin Y."/>
            <person name="Zou X."/>
            <person name="Han Y."/>
            <person name="Worley K."/>
            <person name="Muzny D."/>
            <person name="Gibbs R."/>
        </authorList>
    </citation>
    <scope>NUCLEOTIDE SEQUENCE</scope>
    <source>
        <strain evidence="3">Sampled in the wild</strain>
    </source>
</reference>
<proteinExistence type="predicted"/>
<keyword evidence="2" id="KW-0472">Membrane</keyword>
<organism evidence="3 4">
    <name type="scientific">Ladona fulva</name>
    <name type="common">Scarce chaser dragonfly</name>
    <name type="synonym">Libellula fulva</name>
    <dbReference type="NCBI Taxonomy" id="123851"/>
    <lineage>
        <taxon>Eukaryota</taxon>
        <taxon>Metazoa</taxon>
        <taxon>Ecdysozoa</taxon>
        <taxon>Arthropoda</taxon>
        <taxon>Hexapoda</taxon>
        <taxon>Insecta</taxon>
        <taxon>Pterygota</taxon>
        <taxon>Palaeoptera</taxon>
        <taxon>Odonata</taxon>
        <taxon>Epiprocta</taxon>
        <taxon>Anisoptera</taxon>
        <taxon>Libelluloidea</taxon>
        <taxon>Libellulidae</taxon>
        <taxon>Ladona</taxon>
    </lineage>
</organism>
<evidence type="ECO:0000313" key="4">
    <source>
        <dbReference type="Proteomes" id="UP000792457"/>
    </source>
</evidence>
<evidence type="ECO:0000256" key="2">
    <source>
        <dbReference type="SAM" id="Phobius"/>
    </source>
</evidence>
<evidence type="ECO:0008006" key="5">
    <source>
        <dbReference type="Google" id="ProtNLM"/>
    </source>
</evidence>
<feature type="compositionally biased region" description="Polar residues" evidence="1">
    <location>
        <begin position="138"/>
        <end position="150"/>
    </location>
</feature>
<name>A0A8K0K580_LADFU</name>
<dbReference type="Pfam" id="PF15018">
    <property type="entry name" value="InaF-motif"/>
    <property type="match status" value="1"/>
</dbReference>
<gene>
    <name evidence="3" type="ORF">J437_LFUL009300</name>
</gene>
<feature type="region of interest" description="Disordered" evidence="1">
    <location>
        <begin position="105"/>
        <end position="202"/>
    </location>
</feature>
<sequence length="202" mass="21518">MSEGESSSGAAPAAGTSEAPKPEEKKKNKKLLRLLTVMAYLSTVSGTAFMLSLYYLFLWTPKVALGGKALVQDPPPPSTLALFFPQMAPEFAARVAAEEAAYQLPGDTGESQVQATPKLSLPATDEMAGKKREARSTVMETTQQSITLSPNGGGNAAYYQAQPLQTSPSPPLPQTHRTNPKPGEHPRRTTPHPHPAEIGVRA</sequence>
<keyword evidence="2" id="KW-0812">Transmembrane</keyword>
<evidence type="ECO:0000313" key="3">
    <source>
        <dbReference type="EMBL" id="KAG8228595.1"/>
    </source>
</evidence>
<dbReference type="EMBL" id="KZ308378">
    <property type="protein sequence ID" value="KAG8228595.1"/>
    <property type="molecule type" value="Genomic_DNA"/>
</dbReference>
<evidence type="ECO:0000256" key="1">
    <source>
        <dbReference type="SAM" id="MobiDB-lite"/>
    </source>
</evidence>
<reference evidence="3" key="1">
    <citation type="submission" date="2013-04" db="EMBL/GenBank/DDBJ databases">
        <authorList>
            <person name="Qu J."/>
            <person name="Murali S.C."/>
            <person name="Bandaranaike D."/>
            <person name="Bellair M."/>
            <person name="Blankenburg K."/>
            <person name="Chao H."/>
            <person name="Dinh H."/>
            <person name="Doddapaneni H."/>
            <person name="Downs B."/>
            <person name="Dugan-Rocha S."/>
            <person name="Elkadiri S."/>
            <person name="Gnanaolivu R.D."/>
            <person name="Hernandez B."/>
            <person name="Javaid M."/>
            <person name="Jayaseelan J.C."/>
            <person name="Lee S."/>
            <person name="Li M."/>
            <person name="Ming W."/>
            <person name="Munidasa M."/>
            <person name="Muniz J."/>
            <person name="Nguyen L."/>
            <person name="Ongeri F."/>
            <person name="Osuji N."/>
            <person name="Pu L.-L."/>
            <person name="Puazo M."/>
            <person name="Qu C."/>
            <person name="Quiroz J."/>
            <person name="Raj R."/>
            <person name="Weissenberger G."/>
            <person name="Xin Y."/>
            <person name="Zou X."/>
            <person name="Han Y."/>
            <person name="Richards S."/>
            <person name="Worley K."/>
            <person name="Muzny D."/>
            <person name="Gibbs R."/>
        </authorList>
    </citation>
    <scope>NUCLEOTIDE SEQUENCE</scope>
    <source>
        <strain evidence="3">Sampled in the wild</strain>
    </source>
</reference>
<accession>A0A8K0K580</accession>
<feature type="compositionally biased region" description="Low complexity" evidence="1">
    <location>
        <begin position="1"/>
        <end position="19"/>
    </location>
</feature>
<keyword evidence="4" id="KW-1185">Reference proteome</keyword>
<dbReference type="InterPro" id="IPR029162">
    <property type="entry name" value="InaF-motif"/>
</dbReference>
<dbReference type="AlphaFoldDB" id="A0A8K0K580"/>
<keyword evidence="2" id="KW-1133">Transmembrane helix</keyword>
<dbReference type="PANTHER" id="PTHR34929">
    <property type="entry name" value="ZGC:153157"/>
    <property type="match status" value="1"/>
</dbReference>
<dbReference type="Proteomes" id="UP000792457">
    <property type="component" value="Unassembled WGS sequence"/>
</dbReference>